<reference evidence="1 2" key="1">
    <citation type="submission" date="2014-12" db="EMBL/GenBank/DDBJ databases">
        <title>Genome assembly of Enhygromyxa salina DSM 15201.</title>
        <authorList>
            <person name="Sharma G."/>
            <person name="Subramanian S."/>
        </authorList>
    </citation>
    <scope>NUCLEOTIDE SEQUENCE [LARGE SCALE GENOMIC DNA]</scope>
    <source>
        <strain evidence="1 2">DSM 15201</strain>
    </source>
</reference>
<sequence length="311" mass="32960">MLPATLALGGVVACYTADFDETLSDVYYCQTDSECGKTQVCSQFRCVDDSGPQVRVTGPEPLQNLQFGTDLLTVNYATEGLNITDSNAHTEGDGKLLVSIAGTEISTTSIIAQGAQLDISSLAPGAHRLLVQAVYGDGTPYTNPSATGSAVFYLEDENPMRPQAAIVSPLPGYVHALGEPLEVTVAARNFAFVETSEDCRVDDPCDPWGPDAAMCLPACAVVPQGHAHVYMLADYPACLGNAITCNGDYVLSLRPGENVDVSGTTATATIPANRFTEAGTFTFSVGLQYSDHLPYPNQSVIIYDQITVEVQ</sequence>
<evidence type="ECO:0000313" key="2">
    <source>
        <dbReference type="Proteomes" id="UP000031599"/>
    </source>
</evidence>
<name>A0A0C2A405_9BACT</name>
<gene>
    <name evidence="1" type="ORF">DB30_02010</name>
</gene>
<proteinExistence type="predicted"/>
<protein>
    <submittedName>
        <fullName evidence="1">Uncharacterized protein</fullName>
    </submittedName>
</protein>
<accession>A0A0C2A405</accession>
<dbReference type="AlphaFoldDB" id="A0A0C2A405"/>
<organism evidence="1 2">
    <name type="scientific">Enhygromyxa salina</name>
    <dbReference type="NCBI Taxonomy" id="215803"/>
    <lineage>
        <taxon>Bacteria</taxon>
        <taxon>Pseudomonadati</taxon>
        <taxon>Myxococcota</taxon>
        <taxon>Polyangia</taxon>
        <taxon>Nannocystales</taxon>
        <taxon>Nannocystaceae</taxon>
        <taxon>Enhygromyxa</taxon>
    </lineage>
</organism>
<comment type="caution">
    <text evidence="1">The sequence shown here is derived from an EMBL/GenBank/DDBJ whole genome shotgun (WGS) entry which is preliminary data.</text>
</comment>
<dbReference type="Proteomes" id="UP000031599">
    <property type="component" value="Unassembled WGS sequence"/>
</dbReference>
<evidence type="ECO:0000313" key="1">
    <source>
        <dbReference type="EMBL" id="KIG18123.1"/>
    </source>
</evidence>
<dbReference type="EMBL" id="JMCC02000015">
    <property type="protein sequence ID" value="KIG18123.1"/>
    <property type="molecule type" value="Genomic_DNA"/>
</dbReference>